<keyword evidence="5" id="KW-0408">Iron</keyword>
<keyword evidence="3" id="KW-0479">Metal-binding</keyword>
<dbReference type="InterPro" id="IPR036034">
    <property type="entry name" value="PDZ_sf"/>
</dbReference>
<dbReference type="InterPro" id="IPR044831">
    <property type="entry name" value="Ccp1-like"/>
</dbReference>
<dbReference type="PROSITE" id="PS50873">
    <property type="entry name" value="PEROXIDASE_4"/>
    <property type="match status" value="1"/>
</dbReference>
<keyword evidence="4" id="KW-0560">Oxidoreductase</keyword>
<dbReference type="SUPFAM" id="SSF48113">
    <property type="entry name" value="Heme-dependent peroxidases"/>
    <property type="match status" value="1"/>
</dbReference>
<feature type="domain" description="PDZ" evidence="7">
    <location>
        <begin position="64"/>
        <end position="142"/>
    </location>
</feature>
<gene>
    <name evidence="9" type="ORF">AMON00008_LOCUS41978</name>
</gene>
<dbReference type="GO" id="GO:0042744">
    <property type="term" value="P:hydrogen peroxide catabolic process"/>
    <property type="evidence" value="ECO:0007669"/>
    <property type="project" value="TreeGrafter"/>
</dbReference>
<dbReference type="Gene3D" id="1.10.520.10">
    <property type="match status" value="1"/>
</dbReference>
<dbReference type="GO" id="GO:0000302">
    <property type="term" value="P:response to reactive oxygen species"/>
    <property type="evidence" value="ECO:0007669"/>
    <property type="project" value="TreeGrafter"/>
</dbReference>
<evidence type="ECO:0000259" key="8">
    <source>
        <dbReference type="PROSITE" id="PS50873"/>
    </source>
</evidence>
<keyword evidence="2" id="KW-0349">Heme</keyword>
<dbReference type="GO" id="GO:0004601">
    <property type="term" value="F:peroxidase activity"/>
    <property type="evidence" value="ECO:0007669"/>
    <property type="project" value="UniProtKB-KW"/>
</dbReference>
<dbReference type="SUPFAM" id="SSF50156">
    <property type="entry name" value="PDZ domain-like"/>
    <property type="match status" value="1"/>
</dbReference>
<accession>A0A7S4VYV9</accession>
<dbReference type="InterPro" id="IPR002207">
    <property type="entry name" value="Peroxidase_I"/>
</dbReference>
<evidence type="ECO:0000256" key="6">
    <source>
        <dbReference type="RuleBase" id="RU004241"/>
    </source>
</evidence>
<dbReference type="InterPro" id="IPR001478">
    <property type="entry name" value="PDZ"/>
</dbReference>
<evidence type="ECO:0000256" key="1">
    <source>
        <dbReference type="ARBA" id="ARBA00022559"/>
    </source>
</evidence>
<dbReference type="InterPro" id="IPR002016">
    <property type="entry name" value="Haem_peroxidase"/>
</dbReference>
<dbReference type="AlphaFoldDB" id="A0A7S4VYV9"/>
<dbReference type="PRINTS" id="PR00458">
    <property type="entry name" value="PEROXIDASE"/>
</dbReference>
<evidence type="ECO:0008006" key="10">
    <source>
        <dbReference type="Google" id="ProtNLM"/>
    </source>
</evidence>
<evidence type="ECO:0000256" key="2">
    <source>
        <dbReference type="ARBA" id="ARBA00022617"/>
    </source>
</evidence>
<dbReference type="GO" id="GO:0020037">
    <property type="term" value="F:heme binding"/>
    <property type="evidence" value="ECO:0007669"/>
    <property type="project" value="InterPro"/>
</dbReference>
<protein>
    <recommendedName>
        <fullName evidence="10">Peroxidase</fullName>
    </recommendedName>
</protein>
<reference evidence="9" key="1">
    <citation type="submission" date="2021-01" db="EMBL/GenBank/DDBJ databases">
        <authorList>
            <person name="Corre E."/>
            <person name="Pelletier E."/>
            <person name="Niang G."/>
            <person name="Scheremetjew M."/>
            <person name="Finn R."/>
            <person name="Kale V."/>
            <person name="Holt S."/>
            <person name="Cochrane G."/>
            <person name="Meng A."/>
            <person name="Brown T."/>
            <person name="Cohen L."/>
        </authorList>
    </citation>
    <scope>NUCLEOTIDE SEQUENCE</scope>
    <source>
        <strain evidence="9">CCMP3105</strain>
    </source>
</reference>
<dbReference type="InterPro" id="IPR019794">
    <property type="entry name" value="Peroxidases_AS"/>
</dbReference>
<keyword evidence="1" id="KW-0575">Peroxidase</keyword>
<evidence type="ECO:0000313" key="9">
    <source>
        <dbReference type="EMBL" id="CAE4628145.1"/>
    </source>
</evidence>
<dbReference type="Pfam" id="PF00141">
    <property type="entry name" value="peroxidase"/>
    <property type="match status" value="1"/>
</dbReference>
<proteinExistence type="inferred from homology"/>
<evidence type="ECO:0000256" key="4">
    <source>
        <dbReference type="ARBA" id="ARBA00023002"/>
    </source>
</evidence>
<dbReference type="InterPro" id="IPR010255">
    <property type="entry name" value="Haem_peroxidase_sf"/>
</dbReference>
<dbReference type="PRINTS" id="PR00459">
    <property type="entry name" value="ASPEROXIDASE"/>
</dbReference>
<dbReference type="PROSITE" id="PS50106">
    <property type="entry name" value="PDZ"/>
    <property type="match status" value="1"/>
</dbReference>
<comment type="similarity">
    <text evidence="6">Belongs to the peroxidase family.</text>
</comment>
<dbReference type="Gene3D" id="1.10.420.10">
    <property type="entry name" value="Peroxidase, domain 2"/>
    <property type="match status" value="1"/>
</dbReference>
<name>A0A7S4VYV9_9DINO</name>
<dbReference type="PANTHER" id="PTHR31356:SF36">
    <property type="entry name" value="L-ASCORBATE PEROXIDASE 3"/>
    <property type="match status" value="1"/>
</dbReference>
<evidence type="ECO:0000256" key="3">
    <source>
        <dbReference type="ARBA" id="ARBA00022723"/>
    </source>
</evidence>
<organism evidence="9">
    <name type="scientific">Alexandrium monilatum</name>
    <dbReference type="NCBI Taxonomy" id="311494"/>
    <lineage>
        <taxon>Eukaryota</taxon>
        <taxon>Sar</taxon>
        <taxon>Alveolata</taxon>
        <taxon>Dinophyceae</taxon>
        <taxon>Gonyaulacales</taxon>
        <taxon>Pyrocystaceae</taxon>
        <taxon>Alexandrium</taxon>
    </lineage>
</organism>
<dbReference type="GO" id="GO:0034599">
    <property type="term" value="P:cellular response to oxidative stress"/>
    <property type="evidence" value="ECO:0007669"/>
    <property type="project" value="InterPro"/>
</dbReference>
<dbReference type="PANTHER" id="PTHR31356">
    <property type="entry name" value="THYLAKOID LUMENAL 29 KDA PROTEIN, CHLOROPLASTIC-RELATED"/>
    <property type="match status" value="1"/>
</dbReference>
<evidence type="ECO:0000256" key="5">
    <source>
        <dbReference type="ARBA" id="ARBA00023004"/>
    </source>
</evidence>
<sequence>MGNTACCASTKDEAAASQAAMRGDEAVPALGDAPLAFSAAPGCGPSADPGATGPAEGPAANTYRIVLDKGSGGKLGLDVDYMPERTVLPIMAVTGGLAEAWNKAHSEELQLRKGDSILEVNGKRGDVAEMLERCKNEQVLELTLRRALTYGHLVKELEELVKSKGCGPILVRLSWHDAGVFSTGEEGSGCPNAVMRFTDKGEGAFPANAGLPTVALALLAPISQKFCPELISNADLWALAANVAIRVMGGPDIPTHFGRVDATSSSESVEAQAGRLPEGDGGVAHLRGVFHPKGLNDKAIVALSGAHTVGRCHLERSGFDGPWTEEPLRFDNSYFKEMLAKTYAPETTSKGRLQHRHAGSGTIMLPADLALLQDPAFKKHVDLYAADQSLFFADFADSWVRLQENGCTNLRNIL</sequence>
<feature type="domain" description="Plant heme peroxidase family profile" evidence="8">
    <location>
        <begin position="170"/>
        <end position="402"/>
    </location>
</feature>
<dbReference type="PROSITE" id="PS00436">
    <property type="entry name" value="PEROXIDASE_2"/>
    <property type="match status" value="1"/>
</dbReference>
<dbReference type="GO" id="GO:0046872">
    <property type="term" value="F:metal ion binding"/>
    <property type="evidence" value="ECO:0007669"/>
    <property type="project" value="UniProtKB-KW"/>
</dbReference>
<evidence type="ECO:0000259" key="7">
    <source>
        <dbReference type="PROSITE" id="PS50106"/>
    </source>
</evidence>
<dbReference type="EMBL" id="HBNR01059644">
    <property type="protein sequence ID" value="CAE4628145.1"/>
    <property type="molecule type" value="Transcribed_RNA"/>
</dbReference>